<feature type="domain" description="Aminoglycoside phosphotransferase" evidence="1">
    <location>
        <begin position="68"/>
        <end position="344"/>
    </location>
</feature>
<keyword evidence="3" id="KW-1185">Reference proteome</keyword>
<gene>
    <name evidence="2" type="ORF">FB45DRAFT_731811</name>
</gene>
<dbReference type="GO" id="GO:0005739">
    <property type="term" value="C:mitochondrion"/>
    <property type="evidence" value="ECO:0007669"/>
    <property type="project" value="TreeGrafter"/>
</dbReference>
<dbReference type="Proteomes" id="UP001221142">
    <property type="component" value="Unassembled WGS sequence"/>
</dbReference>
<organism evidence="2 3">
    <name type="scientific">Roridomyces roridus</name>
    <dbReference type="NCBI Taxonomy" id="1738132"/>
    <lineage>
        <taxon>Eukaryota</taxon>
        <taxon>Fungi</taxon>
        <taxon>Dikarya</taxon>
        <taxon>Basidiomycota</taxon>
        <taxon>Agaricomycotina</taxon>
        <taxon>Agaricomycetes</taxon>
        <taxon>Agaricomycetidae</taxon>
        <taxon>Agaricales</taxon>
        <taxon>Marasmiineae</taxon>
        <taxon>Mycenaceae</taxon>
        <taxon>Roridomyces</taxon>
    </lineage>
</organism>
<dbReference type="Gene3D" id="1.10.510.10">
    <property type="entry name" value="Transferase(Phosphotransferase) domain 1"/>
    <property type="match status" value="1"/>
</dbReference>
<keyword evidence="2" id="KW-0418">Kinase</keyword>
<evidence type="ECO:0000313" key="2">
    <source>
        <dbReference type="EMBL" id="KAJ7651016.1"/>
    </source>
</evidence>
<dbReference type="InterPro" id="IPR051035">
    <property type="entry name" value="Mito_inheritance_9"/>
</dbReference>
<dbReference type="EMBL" id="JARKIF010000001">
    <property type="protein sequence ID" value="KAJ7651016.1"/>
    <property type="molecule type" value="Genomic_DNA"/>
</dbReference>
<keyword evidence="2" id="KW-0808">Transferase</keyword>
<dbReference type="InterPro" id="IPR011009">
    <property type="entry name" value="Kinase-like_dom_sf"/>
</dbReference>
<reference evidence="2" key="1">
    <citation type="submission" date="2023-03" db="EMBL/GenBank/DDBJ databases">
        <title>Massive genome expansion in bonnet fungi (Mycena s.s.) driven by repeated elements and novel gene families across ecological guilds.</title>
        <authorList>
            <consortium name="Lawrence Berkeley National Laboratory"/>
            <person name="Harder C.B."/>
            <person name="Miyauchi S."/>
            <person name="Viragh M."/>
            <person name="Kuo A."/>
            <person name="Thoen E."/>
            <person name="Andreopoulos B."/>
            <person name="Lu D."/>
            <person name="Skrede I."/>
            <person name="Drula E."/>
            <person name="Henrissat B."/>
            <person name="Morin E."/>
            <person name="Kohler A."/>
            <person name="Barry K."/>
            <person name="LaButti K."/>
            <person name="Morin E."/>
            <person name="Salamov A."/>
            <person name="Lipzen A."/>
            <person name="Mereny Z."/>
            <person name="Hegedus B."/>
            <person name="Baldrian P."/>
            <person name="Stursova M."/>
            <person name="Weitz H."/>
            <person name="Taylor A."/>
            <person name="Grigoriev I.V."/>
            <person name="Nagy L.G."/>
            <person name="Martin F."/>
            <person name="Kauserud H."/>
        </authorList>
    </citation>
    <scope>NUCLEOTIDE SEQUENCE</scope>
    <source>
        <strain evidence="2">9284</strain>
    </source>
</reference>
<dbReference type="AlphaFoldDB" id="A0AAD7CKD3"/>
<dbReference type="SUPFAM" id="SSF56112">
    <property type="entry name" value="Protein kinase-like (PK-like)"/>
    <property type="match status" value="1"/>
</dbReference>
<evidence type="ECO:0000313" key="3">
    <source>
        <dbReference type="Proteomes" id="UP001221142"/>
    </source>
</evidence>
<dbReference type="Pfam" id="PF01636">
    <property type="entry name" value="APH"/>
    <property type="match status" value="1"/>
</dbReference>
<dbReference type="PANTHER" id="PTHR36091:SF2">
    <property type="entry name" value="AMINOGLYCOSIDE PHOSPHOTRANSFERASE DOMAIN-CONTAINING PROTEIN"/>
    <property type="match status" value="1"/>
</dbReference>
<sequence>ISLRVIRRTLKNAVHTPANELFDYTSGRWLVNDALRLSERRTIFNVSGLLLLAAQSVGRSPSDILSLTKLAEGGCNRCFLITMHDGFQMIARIPYPHNQPSHYLLASEVATMDYLRNVVGIPIPQVFGYAFGKDNAAETEYIFMEYVRGSELCDVSSGFRERDVVSVVRQLVQLEAKMMGIEFPAGGSLYYVRDLEQVGVKGIPMPDDPRFSVGPDMRQSLWYGRRESQTEVNRGPYETMAEALTIGAHKELAFLERFGQPLLPFDRSRREAYGDQEQQPSEHAENLNRYLLVTPSLIPQDSALGSFRIRHPDLTHEGNILVSRTTDSGQWKICSLIDWQYTSILPITLLAGIPDSMRTLDGDDDFNPKRRPSLPTDFSDLSETLQNREMEKLRRRLKHFQYLQSTKKLNPIHHAALMDPQMQLRQDLLDVSSAPWQGEPLPLKCLLIQATQEWDADAGPCPIEFEREDIAEADLWQKQQEAVALAKMLALTVVGFGPKDLVPNDLYEEILLQTKEIKETVLAYKKSEEERNGFLDRWIFQDMDEEPYM</sequence>
<protein>
    <submittedName>
        <fullName evidence="2">Protein kinase subdomain-containing protein PKL/CAK/Fmp29</fullName>
    </submittedName>
</protein>
<proteinExistence type="predicted"/>
<feature type="non-terminal residue" evidence="2">
    <location>
        <position position="549"/>
    </location>
</feature>
<name>A0AAD7CKD3_9AGAR</name>
<dbReference type="PANTHER" id="PTHR36091">
    <property type="entry name" value="ALTERED INHERITANCE OF MITOCHONDRIA PROTEIN 9, MITOCHONDRIAL"/>
    <property type="match status" value="1"/>
</dbReference>
<accession>A0AAD7CKD3</accession>
<dbReference type="InterPro" id="IPR002575">
    <property type="entry name" value="Aminoglycoside_PTrfase"/>
</dbReference>
<evidence type="ECO:0000259" key="1">
    <source>
        <dbReference type="Pfam" id="PF01636"/>
    </source>
</evidence>
<dbReference type="GO" id="GO:0016301">
    <property type="term" value="F:kinase activity"/>
    <property type="evidence" value="ECO:0007669"/>
    <property type="project" value="UniProtKB-KW"/>
</dbReference>
<comment type="caution">
    <text evidence="2">The sequence shown here is derived from an EMBL/GenBank/DDBJ whole genome shotgun (WGS) entry which is preliminary data.</text>
</comment>